<dbReference type="PANTHER" id="PTHR46696">
    <property type="entry name" value="P450, PUTATIVE (EUROFUNG)-RELATED"/>
    <property type="match status" value="1"/>
</dbReference>
<comment type="similarity">
    <text evidence="1 2">Belongs to the cytochrome P450 family.</text>
</comment>
<dbReference type="Proteomes" id="UP000718564">
    <property type="component" value="Unassembled WGS sequence"/>
</dbReference>
<proteinExistence type="inferred from homology"/>
<dbReference type="PROSITE" id="PS00086">
    <property type="entry name" value="CYTOCHROME_P450"/>
    <property type="match status" value="1"/>
</dbReference>
<dbReference type="PRINTS" id="PR00359">
    <property type="entry name" value="BP450"/>
</dbReference>
<protein>
    <recommendedName>
        <fullName evidence="5">Cytochrome P450</fullName>
    </recommendedName>
</protein>
<dbReference type="InterPro" id="IPR001128">
    <property type="entry name" value="Cyt_P450"/>
</dbReference>
<keyword evidence="2" id="KW-0479">Metal-binding</keyword>
<dbReference type="SUPFAM" id="SSF48264">
    <property type="entry name" value="Cytochrome P450"/>
    <property type="match status" value="1"/>
</dbReference>
<evidence type="ECO:0000313" key="4">
    <source>
        <dbReference type="Proteomes" id="UP000718564"/>
    </source>
</evidence>
<evidence type="ECO:0008006" key="5">
    <source>
        <dbReference type="Google" id="ProtNLM"/>
    </source>
</evidence>
<evidence type="ECO:0000256" key="1">
    <source>
        <dbReference type="ARBA" id="ARBA00010617"/>
    </source>
</evidence>
<dbReference type="Pfam" id="PF00067">
    <property type="entry name" value="p450"/>
    <property type="match status" value="2"/>
</dbReference>
<keyword evidence="2" id="KW-0560">Oxidoreductase</keyword>
<evidence type="ECO:0000313" key="3">
    <source>
        <dbReference type="EMBL" id="NMG18529.1"/>
    </source>
</evidence>
<dbReference type="InterPro" id="IPR002397">
    <property type="entry name" value="Cyt_P450_B"/>
</dbReference>
<dbReference type="PANTHER" id="PTHR46696:SF1">
    <property type="entry name" value="CYTOCHROME P450 YJIB-RELATED"/>
    <property type="match status" value="1"/>
</dbReference>
<evidence type="ECO:0000256" key="2">
    <source>
        <dbReference type="RuleBase" id="RU000461"/>
    </source>
</evidence>
<keyword evidence="2" id="KW-0503">Monooxygenase</keyword>
<keyword evidence="2" id="KW-0349">Heme</keyword>
<dbReference type="InterPro" id="IPR017972">
    <property type="entry name" value="Cyt_P450_CS"/>
</dbReference>
<keyword evidence="4" id="KW-1185">Reference proteome</keyword>
<reference evidence="3 4" key="1">
    <citation type="submission" date="2018-06" db="EMBL/GenBank/DDBJ databases">
        <title>Comparative genomics of Brasilonema spp. strains.</title>
        <authorList>
            <person name="Alvarenga D.O."/>
            <person name="Fiore M.F."/>
            <person name="Varani A.M."/>
        </authorList>
    </citation>
    <scope>NUCLEOTIDE SEQUENCE [LARGE SCALE GENOMIC DNA]</scope>
    <source>
        <strain evidence="3 4">SPC951</strain>
    </source>
</reference>
<dbReference type="InterPro" id="IPR036396">
    <property type="entry name" value="Cyt_P450_sf"/>
</dbReference>
<keyword evidence="2" id="KW-0408">Iron</keyword>
<dbReference type="Gene3D" id="1.10.630.10">
    <property type="entry name" value="Cytochrome P450"/>
    <property type="match status" value="1"/>
</dbReference>
<sequence length="411" mass="44571">MPHPTAAEQFDPHNPRFTADRFTLLAQMRSEAPVTFLPALQVYAVTRWQEVHDVLGDAVTFASSEAFSAGVHLAPEASAIYSLTSPLFAYNLINVDKPLHTRLRDPLMAAFTPKRIQSLAPTVIADVEDLLDAIAASGGETDLLLTLCKPLALRTICRLLGVPLADAEKLSGWSDALVAFQTPGLPIEVQVGAAHGLRALENYIREMVALKAAMPDDGLISALVASRAAALNDLSEDELVADIAIVFFAGHETTINTIANAFHSLLNRREYWEAIASGTVDAENLTDELLRHDTSVMGLYRRTTVDTVIGGVTVPQGATLWVSYAAANRDPGLFDAPETLQCPRGNARQHLTFGYGAHYCVGPLLARLQIREAVTRVAKRFPEMRLVPGAFVPEIPHHGLRAPITLPVLLK</sequence>
<dbReference type="RefSeq" id="WP_169153820.1">
    <property type="nucleotide sequence ID" value="NZ_CAWPJE010000331.1"/>
</dbReference>
<organism evidence="3 4">
    <name type="scientific">Brasilonema bromeliae SPC951</name>
    <dbReference type="NCBI Taxonomy" id="385972"/>
    <lineage>
        <taxon>Bacteria</taxon>
        <taxon>Bacillati</taxon>
        <taxon>Cyanobacteriota</taxon>
        <taxon>Cyanophyceae</taxon>
        <taxon>Nostocales</taxon>
        <taxon>Scytonemataceae</taxon>
        <taxon>Brasilonema</taxon>
        <taxon>Bromeliae group (in: Brasilonema)</taxon>
    </lineage>
</organism>
<accession>A0ABX1P2J6</accession>
<dbReference type="EMBL" id="QMEB01000014">
    <property type="protein sequence ID" value="NMG18529.1"/>
    <property type="molecule type" value="Genomic_DNA"/>
</dbReference>
<gene>
    <name evidence="3" type="ORF">DP116_03325</name>
</gene>
<name>A0ABX1P2J6_9CYAN</name>
<comment type="caution">
    <text evidence="3">The sequence shown here is derived from an EMBL/GenBank/DDBJ whole genome shotgun (WGS) entry which is preliminary data.</text>
</comment>